<protein>
    <recommendedName>
        <fullName evidence="3">Transposase</fullName>
    </recommendedName>
</protein>
<sequence>MANSKLPATYATLGDDEVYSILFPGRGEWESVYKQPDWTRVHRELTCVGVTLRILHGRVCSIEVRCI</sequence>
<evidence type="ECO:0000313" key="1">
    <source>
        <dbReference type="EMBL" id="MDN4188547.1"/>
    </source>
</evidence>
<comment type="caution">
    <text evidence="1">The sequence shown here is derived from an EMBL/GenBank/DDBJ whole genome shotgun (WGS) entry which is preliminary data.</text>
</comment>
<dbReference type="AlphaFoldDB" id="A0AAW7LMR3"/>
<dbReference type="Proteomes" id="UP001169990">
    <property type="component" value="Unassembled WGS sequence"/>
</dbReference>
<reference evidence="1" key="2">
    <citation type="journal article" date="2022" name="3 Biotech.">
        <title>Isomaltooligosaccharides utilization and genomic characterization of human infant anti-inflammatory Bifidobacterium longum and Bifidobacterium breve strains.</title>
        <authorList>
            <person name="Sharma S."/>
            <person name="Singh S."/>
            <person name="Chaudhary V."/>
            <person name="Mantri S."/>
            <person name="Chander A."/>
            <person name="Maurya R."/>
            <person name="Rajarammohan S."/>
            <person name="Singh R.P."/>
            <person name="Rishi P."/>
            <person name="Bishnoi M."/>
            <person name="Bhadada S.K."/>
            <person name="Kondepudi K.K."/>
        </authorList>
    </citation>
    <scope>NUCLEOTIDE SEQUENCE</scope>
    <source>
        <strain evidence="1">Bif11</strain>
    </source>
</reference>
<dbReference type="EMBL" id="QELD01000020">
    <property type="protein sequence ID" value="MDN4188547.1"/>
    <property type="molecule type" value="Genomic_DNA"/>
</dbReference>
<accession>A0AAW7LMR3</accession>
<name>A0AAW7LMR3_BIFBR</name>
<reference evidence="1" key="1">
    <citation type="submission" date="2018-05" db="EMBL/GenBank/DDBJ databases">
        <authorList>
            <person name="Kondepudi K.K."/>
            <person name="Singh S."/>
            <person name="Chaudhry V."/>
            <person name="Mantri S."/>
            <person name="Bhadada S."/>
            <person name="Bishnoi M."/>
            <person name="Kaur J."/>
            <person name="Sharma S."/>
            <person name="Bhatia R."/>
        </authorList>
    </citation>
    <scope>NUCLEOTIDE SEQUENCE</scope>
    <source>
        <strain evidence="1">Bif11</strain>
    </source>
</reference>
<evidence type="ECO:0000313" key="2">
    <source>
        <dbReference type="Proteomes" id="UP001169990"/>
    </source>
</evidence>
<organism evidence="1 2">
    <name type="scientific">Bifidobacterium breve</name>
    <dbReference type="NCBI Taxonomy" id="1685"/>
    <lineage>
        <taxon>Bacteria</taxon>
        <taxon>Bacillati</taxon>
        <taxon>Actinomycetota</taxon>
        <taxon>Actinomycetes</taxon>
        <taxon>Bifidobacteriales</taxon>
        <taxon>Bifidobacteriaceae</taxon>
        <taxon>Bifidobacterium</taxon>
    </lineage>
</organism>
<evidence type="ECO:0008006" key="3">
    <source>
        <dbReference type="Google" id="ProtNLM"/>
    </source>
</evidence>
<proteinExistence type="predicted"/>
<gene>
    <name evidence="1" type="ORF">DC496_09525</name>
</gene>